<dbReference type="EnsemblPlants" id="AUR62017546-RA">
    <property type="protein sequence ID" value="AUR62017546-RA:cds"/>
    <property type="gene ID" value="AUR62017546"/>
</dbReference>
<dbReference type="PANTHER" id="PTHR36364">
    <property type="entry name" value="OS03G0203000 PROTEIN"/>
    <property type="match status" value="1"/>
</dbReference>
<dbReference type="Gramene" id="AUR62017546-RA">
    <property type="protein sequence ID" value="AUR62017546-RA:cds"/>
    <property type="gene ID" value="AUR62017546"/>
</dbReference>
<dbReference type="Proteomes" id="UP000596660">
    <property type="component" value="Unplaced"/>
</dbReference>
<keyword evidence="3" id="KW-1185">Reference proteome</keyword>
<evidence type="ECO:0000313" key="3">
    <source>
        <dbReference type="Proteomes" id="UP000596660"/>
    </source>
</evidence>
<name>A0A803LRG7_CHEQI</name>
<dbReference type="AlphaFoldDB" id="A0A803LRG7"/>
<reference evidence="2" key="1">
    <citation type="journal article" date="2017" name="Nature">
        <title>The genome of Chenopodium quinoa.</title>
        <authorList>
            <person name="Jarvis D.E."/>
            <person name="Ho Y.S."/>
            <person name="Lightfoot D.J."/>
            <person name="Schmoeckel S.M."/>
            <person name="Li B."/>
            <person name="Borm T.J.A."/>
            <person name="Ohyanagi H."/>
            <person name="Mineta K."/>
            <person name="Michell C.T."/>
            <person name="Saber N."/>
            <person name="Kharbatia N.M."/>
            <person name="Rupper R.R."/>
            <person name="Sharp A.R."/>
            <person name="Dally N."/>
            <person name="Boughton B.A."/>
            <person name="Woo Y.H."/>
            <person name="Gao G."/>
            <person name="Schijlen E.G.W.M."/>
            <person name="Guo X."/>
            <person name="Momin A.A."/>
            <person name="Negrao S."/>
            <person name="Al-Babili S."/>
            <person name="Gehring C."/>
            <person name="Roessner U."/>
            <person name="Jung C."/>
            <person name="Murphy K."/>
            <person name="Arold S.T."/>
            <person name="Gojobori T."/>
            <person name="van der Linden C.G."/>
            <person name="van Loo E.N."/>
            <person name="Jellen E.N."/>
            <person name="Maughan P.J."/>
            <person name="Tester M."/>
        </authorList>
    </citation>
    <scope>NUCLEOTIDE SEQUENCE [LARGE SCALE GENOMIC DNA]</scope>
    <source>
        <strain evidence="2">cv. PI 614886</strain>
    </source>
</reference>
<proteinExistence type="predicted"/>
<feature type="compositionally biased region" description="Basic and acidic residues" evidence="1">
    <location>
        <begin position="251"/>
        <end position="261"/>
    </location>
</feature>
<feature type="region of interest" description="Disordered" evidence="1">
    <location>
        <begin position="1"/>
        <end position="74"/>
    </location>
</feature>
<dbReference type="PANTHER" id="PTHR36364:SF1">
    <property type="entry name" value="OS03G0203000 PROTEIN"/>
    <property type="match status" value="1"/>
</dbReference>
<feature type="compositionally biased region" description="Basic and acidic residues" evidence="1">
    <location>
        <begin position="55"/>
        <end position="64"/>
    </location>
</feature>
<evidence type="ECO:0008006" key="4">
    <source>
        <dbReference type="Google" id="ProtNLM"/>
    </source>
</evidence>
<feature type="compositionally biased region" description="Basic and acidic residues" evidence="1">
    <location>
        <begin position="169"/>
        <end position="180"/>
    </location>
</feature>
<dbReference type="OMA" id="KSSEIDH"/>
<accession>A0A803LRG7</accession>
<evidence type="ECO:0000313" key="2">
    <source>
        <dbReference type="EnsemblPlants" id="AUR62017546-RA:cds"/>
    </source>
</evidence>
<reference evidence="2" key="2">
    <citation type="submission" date="2021-03" db="UniProtKB">
        <authorList>
            <consortium name="EnsemblPlants"/>
        </authorList>
    </citation>
    <scope>IDENTIFICATION</scope>
</reference>
<feature type="compositionally biased region" description="Basic and acidic residues" evidence="1">
    <location>
        <begin position="203"/>
        <end position="235"/>
    </location>
</feature>
<sequence>MPTEKSPNKLKSEVGYKDIDKNHRHRRQDAFLLEGSPASESKQDVKDASSMLDSKTNRISERTSHSNPTAVSRGSYHQCLDKLLRLQLIILCFNRANIQYNDISMDMKRGWWSDSRDEDRAAHRSAPSNPKVREEKARAQGGINHAWRHDKFLEAESDAHPPTKKRRPFREEKLPLKSENENDAVPEPSKFDHPASSTGGTGRWDHRARDRRPLERNEHDRGYVRERSFSNRGRVENTGFPPRGRFSGADNDGKFKGRDNFGGRQGYRSSGSQVEKWKHDMYDEANRSPTPKKEEDPVAKVEALLSL</sequence>
<feature type="compositionally biased region" description="Basic and acidic residues" evidence="1">
    <location>
        <begin position="275"/>
        <end position="299"/>
    </location>
</feature>
<feature type="region of interest" description="Disordered" evidence="1">
    <location>
        <begin position="121"/>
        <end position="299"/>
    </location>
</feature>
<feature type="compositionally biased region" description="Basic and acidic residues" evidence="1">
    <location>
        <begin position="147"/>
        <end position="161"/>
    </location>
</feature>
<protein>
    <recommendedName>
        <fullName evidence="4">Btz domain-containing protein</fullName>
    </recommendedName>
</protein>
<evidence type="ECO:0000256" key="1">
    <source>
        <dbReference type="SAM" id="MobiDB-lite"/>
    </source>
</evidence>
<feature type="compositionally biased region" description="Basic and acidic residues" evidence="1">
    <location>
        <begin position="1"/>
        <end position="21"/>
    </location>
</feature>
<organism evidence="2 3">
    <name type="scientific">Chenopodium quinoa</name>
    <name type="common">Quinoa</name>
    <dbReference type="NCBI Taxonomy" id="63459"/>
    <lineage>
        <taxon>Eukaryota</taxon>
        <taxon>Viridiplantae</taxon>
        <taxon>Streptophyta</taxon>
        <taxon>Embryophyta</taxon>
        <taxon>Tracheophyta</taxon>
        <taxon>Spermatophyta</taxon>
        <taxon>Magnoliopsida</taxon>
        <taxon>eudicotyledons</taxon>
        <taxon>Gunneridae</taxon>
        <taxon>Pentapetalae</taxon>
        <taxon>Caryophyllales</taxon>
        <taxon>Chenopodiaceae</taxon>
        <taxon>Chenopodioideae</taxon>
        <taxon>Atripliceae</taxon>
        <taxon>Chenopodium</taxon>
    </lineage>
</organism>